<name>A0A3B6FGA1_WHEAT</name>
<dbReference type="Gramene" id="TraesNOR3B03G01582220.1">
    <property type="protein sequence ID" value="TraesNOR3B03G01582220.1.CDS1"/>
    <property type="gene ID" value="TraesNOR3B03G01582220"/>
</dbReference>
<dbReference type="AlphaFoldDB" id="A0A3B6FGA1"/>
<dbReference type="Gramene" id="TraesPARA_EIv1.0_1030050.1">
    <property type="protein sequence ID" value="TraesPARA_EIv1.0_1030050.1.CDS1"/>
    <property type="gene ID" value="TraesPARA_EIv1.0_1030050"/>
</dbReference>
<evidence type="ECO:0000313" key="2">
    <source>
        <dbReference type="Proteomes" id="UP000019116"/>
    </source>
</evidence>
<proteinExistence type="predicted"/>
<reference evidence="1" key="1">
    <citation type="submission" date="2018-08" db="EMBL/GenBank/DDBJ databases">
        <authorList>
            <person name="Rossello M."/>
        </authorList>
    </citation>
    <scope>NUCLEOTIDE SEQUENCE [LARGE SCALE GENOMIC DNA]</scope>
    <source>
        <strain evidence="1">cv. Chinese Spring</strain>
    </source>
</reference>
<dbReference type="Gramene" id="TraesCS3B03G0171400.1">
    <property type="protein sequence ID" value="TraesCS3B03G0171400.1.CDS1"/>
    <property type="gene ID" value="TraesCS3B03G0171400"/>
</dbReference>
<dbReference type="Gramene" id="TraesJAG3B03G01568890.1">
    <property type="protein sequence ID" value="TraesJAG3B03G01568890.1.CDS1"/>
    <property type="gene ID" value="TraesJAG3B03G01568890"/>
</dbReference>
<keyword evidence="2" id="KW-1185">Reference proteome</keyword>
<accession>A0A3B6FGA1</accession>
<dbReference type="Gramene" id="TraesPARA_EIv1.0_1030040.1">
    <property type="protein sequence ID" value="TraesPARA_EIv1.0_1030040.1.CDS1"/>
    <property type="gene ID" value="TraesPARA_EIv1.0_1030040"/>
</dbReference>
<dbReference type="EnsemblPlants" id="TraesCS3B02G074900.1">
    <property type="protein sequence ID" value="TraesCS3B02G074900.1.cds1"/>
    <property type="gene ID" value="TraesCS3B02G074900"/>
</dbReference>
<dbReference type="Proteomes" id="UP000019116">
    <property type="component" value="Chromosome 3B"/>
</dbReference>
<dbReference type="Gramene" id="TraesARI3B03G01581660.1">
    <property type="protein sequence ID" value="TraesARI3B03G01581660.1.CDS1"/>
    <property type="gene ID" value="TraesARI3B03G01581660"/>
</dbReference>
<dbReference type="Gramene" id="TraesCS3B02G074900.1">
    <property type="protein sequence ID" value="TraesCS3B02G074900.1.cds1"/>
    <property type="gene ID" value="TraesCS3B02G074900"/>
</dbReference>
<dbReference type="Gramene" id="TraesJUL3B03G01572700.1">
    <property type="protein sequence ID" value="TraesJUL3B03G01572700.1.CDS1"/>
    <property type="gene ID" value="TraesJUL3B03G01572700"/>
</dbReference>
<protein>
    <submittedName>
        <fullName evidence="1">Uncharacterized protein</fullName>
    </submittedName>
</protein>
<evidence type="ECO:0000313" key="1">
    <source>
        <dbReference type="EnsemblPlants" id="TraesCS3B02G074900.1.cds1"/>
    </source>
</evidence>
<sequence>MAAARDKRRKDVAELEHGLEHNGDIRLLPTSTARSYARPRSWRARRVPCAPITRTGRARHAATAYCPASLRPQPQRSTFMPPCRCVSLKPPPRRSSAASSPCCRSHRGLLVAPRTSIDRHTAWSIALPPANSATAGTPPARRTMPKMNQLMIPNVGTVAL</sequence>
<organism evidence="1">
    <name type="scientific">Triticum aestivum</name>
    <name type="common">Wheat</name>
    <dbReference type="NCBI Taxonomy" id="4565"/>
    <lineage>
        <taxon>Eukaryota</taxon>
        <taxon>Viridiplantae</taxon>
        <taxon>Streptophyta</taxon>
        <taxon>Embryophyta</taxon>
        <taxon>Tracheophyta</taxon>
        <taxon>Spermatophyta</taxon>
        <taxon>Magnoliopsida</taxon>
        <taxon>Liliopsida</taxon>
        <taxon>Poales</taxon>
        <taxon>Poaceae</taxon>
        <taxon>BOP clade</taxon>
        <taxon>Pooideae</taxon>
        <taxon>Triticodae</taxon>
        <taxon>Triticeae</taxon>
        <taxon>Triticinae</taxon>
        <taxon>Triticum</taxon>
    </lineage>
</organism>
<dbReference type="Gramene" id="TraesCLE_scaffold_174003_01G000100.1">
    <property type="protein sequence ID" value="TraesCLE_scaffold_174003_01G000100.1"/>
    <property type="gene ID" value="TraesCLE_scaffold_174003_01G000100"/>
</dbReference>
<reference evidence="1" key="2">
    <citation type="submission" date="2018-10" db="UniProtKB">
        <authorList>
            <consortium name="EnsemblPlants"/>
        </authorList>
    </citation>
    <scope>IDENTIFICATION</scope>
</reference>
<dbReference type="Gramene" id="TraesSYM3B03G01583440.1">
    <property type="protein sequence ID" value="TraesSYM3B03G01583440.1.CDS1"/>
    <property type="gene ID" value="TraesSYM3B03G01583440"/>
</dbReference>
<dbReference type="Gramene" id="TraesSTA3B03G01553030.1">
    <property type="protein sequence ID" value="TraesSTA3B03G01553030.1.CDS1"/>
    <property type="gene ID" value="TraesSTA3B03G01553030"/>
</dbReference>
<dbReference type="OMA" id="HAATAYC"/>